<dbReference type="Proteomes" id="UP000265419">
    <property type="component" value="Unassembled WGS sequence"/>
</dbReference>
<protein>
    <submittedName>
        <fullName evidence="3">Transposase</fullName>
    </submittedName>
</protein>
<evidence type="ECO:0000313" key="4">
    <source>
        <dbReference type="Proteomes" id="UP000265419"/>
    </source>
</evidence>
<feature type="region of interest" description="Disordered" evidence="1">
    <location>
        <begin position="465"/>
        <end position="487"/>
    </location>
</feature>
<dbReference type="InterPro" id="IPR012337">
    <property type="entry name" value="RNaseH-like_sf"/>
</dbReference>
<keyword evidence="4" id="KW-1185">Reference proteome</keyword>
<accession>A0A399J6D2</accession>
<dbReference type="EMBL" id="QQXK01000054">
    <property type="protein sequence ID" value="RII40884.1"/>
    <property type="molecule type" value="Genomic_DNA"/>
</dbReference>
<dbReference type="GO" id="GO:0003676">
    <property type="term" value="F:nucleic acid binding"/>
    <property type="evidence" value="ECO:0007669"/>
    <property type="project" value="InterPro"/>
</dbReference>
<dbReference type="Gene3D" id="3.30.420.10">
    <property type="entry name" value="Ribonuclease H-like superfamily/Ribonuclease H"/>
    <property type="match status" value="1"/>
</dbReference>
<feature type="compositionally biased region" description="Basic and acidic residues" evidence="1">
    <location>
        <begin position="465"/>
        <end position="475"/>
    </location>
</feature>
<dbReference type="SUPFAM" id="SSF53098">
    <property type="entry name" value="Ribonuclease H-like"/>
    <property type="match status" value="2"/>
</dbReference>
<gene>
    <name evidence="3" type="ORF">DWB68_15575</name>
</gene>
<feature type="domain" description="Integrase catalytic" evidence="2">
    <location>
        <begin position="78"/>
        <end position="302"/>
    </location>
</feature>
<reference evidence="3 4" key="1">
    <citation type="submission" date="2018-07" db="EMBL/GenBank/DDBJ databases">
        <title>Arthrobacter sp. nov., isolated from raw cow's milk with high bacterial count.</title>
        <authorList>
            <person name="Hahne J."/>
            <person name="Isele D."/>
            <person name="Lipski A."/>
        </authorList>
    </citation>
    <scope>NUCLEOTIDE SEQUENCE [LARGE SCALE GENOMIC DNA]</scope>
    <source>
        <strain evidence="3 4">JZ R-35</strain>
    </source>
</reference>
<dbReference type="AlphaFoldDB" id="A0A399J6D2"/>
<comment type="caution">
    <text evidence="3">The sequence shown here is derived from an EMBL/GenBank/DDBJ whole genome shotgun (WGS) entry which is preliminary data.</text>
</comment>
<organism evidence="3 4">
    <name type="scientific">Galactobacter valiniphilus</name>
    <dbReference type="NCBI Taxonomy" id="2676122"/>
    <lineage>
        <taxon>Bacteria</taxon>
        <taxon>Bacillati</taxon>
        <taxon>Actinomycetota</taxon>
        <taxon>Actinomycetes</taxon>
        <taxon>Micrococcales</taxon>
        <taxon>Micrococcaceae</taxon>
        <taxon>Galactobacter</taxon>
    </lineage>
</organism>
<evidence type="ECO:0000256" key="1">
    <source>
        <dbReference type="SAM" id="MobiDB-lite"/>
    </source>
</evidence>
<dbReference type="InterPro" id="IPR036397">
    <property type="entry name" value="RNaseH_sf"/>
</dbReference>
<evidence type="ECO:0000259" key="2">
    <source>
        <dbReference type="PROSITE" id="PS50994"/>
    </source>
</evidence>
<dbReference type="GO" id="GO:0015074">
    <property type="term" value="P:DNA integration"/>
    <property type="evidence" value="ECO:0007669"/>
    <property type="project" value="InterPro"/>
</dbReference>
<dbReference type="PROSITE" id="PS50994">
    <property type="entry name" value="INTEGRASE"/>
    <property type="match status" value="1"/>
</dbReference>
<sequence length="487" mass="53999">MTMLAEELGRQRLESIGTRSRILKRVSWRAADAGLALPSRSTLYRALADLALRSSDFGSTVTRKTEANRPDRSFRRLTVTRPGEVVEMDSTVLDVMVRMPDGSIRRPELTYAVDVATWSILGTLVMPKTSRGTDLGATVLGLSLLRPQDRPGWKNVTASLEDIFGTTGEWRDQLEAAAVALPRIVPESITVDRGKNFTSVAFAAACRAMEISQVFANPRTPTDKPHVESGFRSIRLGFVQFLAGYTGGSLNKRGVNLESSAVWTLAELRALLEFWVLSEWQNTPQSGLRMSSAPQQLLTPNQMFAALGGSEPVAQTGGLEFEQYLGLLPIVWRTVQPYGVNVHGFTYDSERVHPYRGQRSGLSGEANGRWEIRVDVTCPDRVWFRDHRSCEWLELSRVTPLAARPVLGVAETAVPAVPTRAFDLVRAIHEVQSTRIAAKPQCVNDKSEPFESSVVPLRLLPREEPLETDQAEHRAAQASARRLRVLE</sequence>
<dbReference type="InterPro" id="IPR001584">
    <property type="entry name" value="Integrase_cat-core"/>
</dbReference>
<proteinExistence type="predicted"/>
<name>A0A399J6D2_9MICC</name>
<evidence type="ECO:0000313" key="3">
    <source>
        <dbReference type="EMBL" id="RII40884.1"/>
    </source>
</evidence>